<dbReference type="KEGG" id="ccos:Pan44_24880"/>
<dbReference type="EMBL" id="CP036271">
    <property type="protein sequence ID" value="QDT54455.1"/>
    <property type="molecule type" value="Genomic_DNA"/>
</dbReference>
<keyword evidence="4" id="KW-1185">Reference proteome</keyword>
<protein>
    <recommendedName>
        <fullName evidence="2">UspA domain-containing protein</fullName>
    </recommendedName>
</protein>
<proteinExistence type="predicted"/>
<dbReference type="RefSeq" id="WP_145030311.1">
    <property type="nucleotide sequence ID" value="NZ_CP036271.1"/>
</dbReference>
<sequence length="205" mass="22418">MIDFTNSHRALPASSVRPQPFDGADAPGGEAVHILVPVTLAERDFASVRMGLQMAAGTQARLTLLHVAEEEPENHSRNWLDAIDQLHARLDGGLAPVRREVTTESLQTYFSPLLTPSILAKTQPNFVARMGEFSDEVSRFAETQGVDLVVLSGDLLQGWIPMFPTKLRRKLQQLGKRVLAIWPEESGRAATPAASRSTEPLPATC</sequence>
<evidence type="ECO:0000256" key="1">
    <source>
        <dbReference type="SAM" id="MobiDB-lite"/>
    </source>
</evidence>
<dbReference type="Proteomes" id="UP000315700">
    <property type="component" value="Chromosome"/>
</dbReference>
<dbReference type="OrthoDB" id="9792500at2"/>
<organism evidence="3 4">
    <name type="scientific">Caulifigura coniformis</name>
    <dbReference type="NCBI Taxonomy" id="2527983"/>
    <lineage>
        <taxon>Bacteria</taxon>
        <taxon>Pseudomonadati</taxon>
        <taxon>Planctomycetota</taxon>
        <taxon>Planctomycetia</taxon>
        <taxon>Planctomycetales</taxon>
        <taxon>Planctomycetaceae</taxon>
        <taxon>Caulifigura</taxon>
    </lineage>
</organism>
<dbReference type="InterPro" id="IPR006016">
    <property type="entry name" value="UspA"/>
</dbReference>
<name>A0A517SE97_9PLAN</name>
<dbReference type="InterPro" id="IPR014729">
    <property type="entry name" value="Rossmann-like_a/b/a_fold"/>
</dbReference>
<gene>
    <name evidence="3" type="ORF">Pan44_24880</name>
</gene>
<reference evidence="3 4" key="1">
    <citation type="submission" date="2019-02" db="EMBL/GenBank/DDBJ databases">
        <title>Deep-cultivation of Planctomycetes and their phenomic and genomic characterization uncovers novel biology.</title>
        <authorList>
            <person name="Wiegand S."/>
            <person name="Jogler M."/>
            <person name="Boedeker C."/>
            <person name="Pinto D."/>
            <person name="Vollmers J."/>
            <person name="Rivas-Marin E."/>
            <person name="Kohn T."/>
            <person name="Peeters S.H."/>
            <person name="Heuer A."/>
            <person name="Rast P."/>
            <person name="Oberbeckmann S."/>
            <person name="Bunk B."/>
            <person name="Jeske O."/>
            <person name="Meyerdierks A."/>
            <person name="Storesund J.E."/>
            <person name="Kallscheuer N."/>
            <person name="Luecker S."/>
            <person name="Lage O.M."/>
            <person name="Pohl T."/>
            <person name="Merkel B.J."/>
            <person name="Hornburger P."/>
            <person name="Mueller R.-W."/>
            <person name="Bruemmer F."/>
            <person name="Labrenz M."/>
            <person name="Spormann A.M."/>
            <person name="Op den Camp H."/>
            <person name="Overmann J."/>
            <person name="Amann R."/>
            <person name="Jetten M.S.M."/>
            <person name="Mascher T."/>
            <person name="Medema M.H."/>
            <person name="Devos D.P."/>
            <person name="Kaster A.-K."/>
            <person name="Ovreas L."/>
            <person name="Rohde M."/>
            <person name="Galperin M.Y."/>
            <person name="Jogler C."/>
        </authorList>
    </citation>
    <scope>NUCLEOTIDE SEQUENCE [LARGE SCALE GENOMIC DNA]</scope>
    <source>
        <strain evidence="3 4">Pan44</strain>
    </source>
</reference>
<dbReference type="AlphaFoldDB" id="A0A517SE97"/>
<feature type="domain" description="UspA" evidence="2">
    <location>
        <begin position="33"/>
        <end position="151"/>
    </location>
</feature>
<dbReference type="SUPFAM" id="SSF52402">
    <property type="entry name" value="Adenine nucleotide alpha hydrolases-like"/>
    <property type="match status" value="1"/>
</dbReference>
<dbReference type="Gene3D" id="3.40.50.620">
    <property type="entry name" value="HUPs"/>
    <property type="match status" value="1"/>
</dbReference>
<feature type="region of interest" description="Disordered" evidence="1">
    <location>
        <begin position="1"/>
        <end position="24"/>
    </location>
</feature>
<evidence type="ECO:0000259" key="2">
    <source>
        <dbReference type="Pfam" id="PF00582"/>
    </source>
</evidence>
<evidence type="ECO:0000313" key="3">
    <source>
        <dbReference type="EMBL" id="QDT54455.1"/>
    </source>
</evidence>
<evidence type="ECO:0000313" key="4">
    <source>
        <dbReference type="Proteomes" id="UP000315700"/>
    </source>
</evidence>
<dbReference type="Pfam" id="PF00582">
    <property type="entry name" value="Usp"/>
    <property type="match status" value="1"/>
</dbReference>
<accession>A0A517SE97</accession>
<dbReference type="InParanoid" id="A0A517SE97"/>